<evidence type="ECO:0000256" key="5">
    <source>
        <dbReference type="ARBA" id="ARBA00022989"/>
    </source>
</evidence>
<evidence type="ECO:0000256" key="1">
    <source>
        <dbReference type="ARBA" id="ARBA00004651"/>
    </source>
</evidence>
<dbReference type="Proteomes" id="UP000217103">
    <property type="component" value="Unassembled WGS sequence"/>
</dbReference>
<dbReference type="PANTHER" id="PTHR42709">
    <property type="entry name" value="ALKALINE PHOSPHATASE LIKE PROTEIN"/>
    <property type="match status" value="1"/>
</dbReference>
<dbReference type="OrthoDB" id="162303at2"/>
<accession>A0A1H1FBA2</accession>
<feature type="domain" description="VTT" evidence="8">
    <location>
        <begin position="35"/>
        <end position="160"/>
    </location>
</feature>
<dbReference type="GO" id="GO:0005886">
    <property type="term" value="C:plasma membrane"/>
    <property type="evidence" value="ECO:0007669"/>
    <property type="project" value="UniProtKB-SubCell"/>
</dbReference>
<keyword evidence="10" id="KW-1185">Reference proteome</keyword>
<evidence type="ECO:0000259" key="8">
    <source>
        <dbReference type="Pfam" id="PF09335"/>
    </source>
</evidence>
<reference evidence="9 10" key="1">
    <citation type="submission" date="2016-10" db="EMBL/GenBank/DDBJ databases">
        <authorList>
            <person name="de Groot N.N."/>
        </authorList>
    </citation>
    <scope>NUCLEOTIDE SEQUENCE [LARGE SCALE GENOMIC DNA]</scope>
    <source>
        <strain evidence="9 10">DSM 43794</strain>
    </source>
</reference>
<dbReference type="AlphaFoldDB" id="A0A1H1FBA2"/>
<feature type="transmembrane region" description="Helical" evidence="7">
    <location>
        <begin position="17"/>
        <end position="35"/>
    </location>
</feature>
<dbReference type="RefSeq" id="WP_093259516.1">
    <property type="nucleotide sequence ID" value="NZ_FNKK01000002.1"/>
</dbReference>
<organism evidence="9 10">
    <name type="scientific">Thermostaphylospora chromogena</name>
    <dbReference type="NCBI Taxonomy" id="35622"/>
    <lineage>
        <taxon>Bacteria</taxon>
        <taxon>Bacillati</taxon>
        <taxon>Actinomycetota</taxon>
        <taxon>Actinomycetes</taxon>
        <taxon>Streptosporangiales</taxon>
        <taxon>Thermomonosporaceae</taxon>
        <taxon>Thermostaphylospora</taxon>
    </lineage>
</organism>
<feature type="transmembrane region" description="Helical" evidence="7">
    <location>
        <begin position="172"/>
        <end position="191"/>
    </location>
</feature>
<gene>
    <name evidence="9" type="ORF">SAMN04489764_2895</name>
</gene>
<dbReference type="Pfam" id="PF09335">
    <property type="entry name" value="VTT_dom"/>
    <property type="match status" value="1"/>
</dbReference>
<dbReference type="PANTHER" id="PTHR42709:SF6">
    <property type="entry name" value="UNDECAPRENYL PHOSPHATE TRANSPORTER A"/>
    <property type="match status" value="1"/>
</dbReference>
<proteinExistence type="inferred from homology"/>
<comment type="subcellular location">
    <subcellularLocation>
        <location evidence="1">Cell membrane</location>
        <topology evidence="1">Multi-pass membrane protein</topology>
    </subcellularLocation>
</comment>
<dbReference type="EMBL" id="FNKK01000002">
    <property type="protein sequence ID" value="SDQ98255.1"/>
    <property type="molecule type" value="Genomic_DNA"/>
</dbReference>
<keyword evidence="4 7" id="KW-0812">Transmembrane</keyword>
<evidence type="ECO:0000313" key="9">
    <source>
        <dbReference type="EMBL" id="SDQ98255.1"/>
    </source>
</evidence>
<keyword evidence="5 7" id="KW-1133">Transmembrane helix</keyword>
<evidence type="ECO:0000256" key="2">
    <source>
        <dbReference type="ARBA" id="ARBA00010792"/>
    </source>
</evidence>
<dbReference type="InterPro" id="IPR051311">
    <property type="entry name" value="DedA_domain"/>
</dbReference>
<protein>
    <submittedName>
        <fullName evidence="9">Membrane protein DedA, SNARE-associated domain</fullName>
    </submittedName>
</protein>
<evidence type="ECO:0000256" key="4">
    <source>
        <dbReference type="ARBA" id="ARBA00022692"/>
    </source>
</evidence>
<comment type="similarity">
    <text evidence="2">Belongs to the DedA family.</text>
</comment>
<sequence>MTDAIIDLLHQVMTSPWVYLALFAVSAMDGFFPVVPSETAVITAAVFAAGGDPLLIGVVAAAALGAFTGDHVSYLIGRTGGGRLMRRLRPGTARYRAFRWADRALAERGGLVLVVSRYIPGGRTATTVTMGAVGYPLPAFTGYDVLAASSWAVYSAAVGYLGGAAFENDPLRGLLLGLGLAFTITVIVETARCIRRRTRRGHAPDDGGDEREEAWSFGRLRDVRLKE</sequence>
<evidence type="ECO:0000256" key="6">
    <source>
        <dbReference type="ARBA" id="ARBA00023136"/>
    </source>
</evidence>
<evidence type="ECO:0000256" key="3">
    <source>
        <dbReference type="ARBA" id="ARBA00022475"/>
    </source>
</evidence>
<evidence type="ECO:0000313" key="10">
    <source>
        <dbReference type="Proteomes" id="UP000217103"/>
    </source>
</evidence>
<name>A0A1H1FBA2_9ACTN</name>
<keyword evidence="3" id="KW-1003">Cell membrane</keyword>
<feature type="transmembrane region" description="Helical" evidence="7">
    <location>
        <begin position="55"/>
        <end position="77"/>
    </location>
</feature>
<dbReference type="InterPro" id="IPR032816">
    <property type="entry name" value="VTT_dom"/>
</dbReference>
<evidence type="ECO:0000256" key="7">
    <source>
        <dbReference type="SAM" id="Phobius"/>
    </source>
</evidence>
<keyword evidence="6 7" id="KW-0472">Membrane</keyword>